<protein>
    <submittedName>
        <fullName evidence="3">ENTH-domain-containing protein</fullName>
    </submittedName>
</protein>
<dbReference type="PANTHER" id="PTHR12276">
    <property type="entry name" value="EPSIN/ENT-RELATED"/>
    <property type="match status" value="1"/>
</dbReference>
<dbReference type="FunFam" id="1.25.40.90:FF:000006">
    <property type="entry name" value="Clathrin interactor 1"/>
    <property type="match status" value="1"/>
</dbReference>
<dbReference type="GO" id="GO:0005543">
    <property type="term" value="F:phospholipid binding"/>
    <property type="evidence" value="ECO:0007669"/>
    <property type="project" value="TreeGrafter"/>
</dbReference>
<evidence type="ECO:0000259" key="2">
    <source>
        <dbReference type="PROSITE" id="PS50942"/>
    </source>
</evidence>
<dbReference type="GO" id="GO:0030125">
    <property type="term" value="C:clathrin vesicle coat"/>
    <property type="evidence" value="ECO:0007669"/>
    <property type="project" value="TreeGrafter"/>
</dbReference>
<dbReference type="Pfam" id="PF01417">
    <property type="entry name" value="ENTH"/>
    <property type="match status" value="1"/>
</dbReference>
<dbReference type="GO" id="GO:0030276">
    <property type="term" value="F:clathrin binding"/>
    <property type="evidence" value="ECO:0007669"/>
    <property type="project" value="TreeGrafter"/>
</dbReference>
<dbReference type="AlphaFoldDB" id="A0A4Y7QBD4"/>
<evidence type="ECO:0000313" key="3">
    <source>
        <dbReference type="EMBL" id="TDL24382.1"/>
    </source>
</evidence>
<feature type="compositionally biased region" description="Polar residues" evidence="1">
    <location>
        <begin position="211"/>
        <end position="239"/>
    </location>
</feature>
<dbReference type="GO" id="GO:0006897">
    <property type="term" value="P:endocytosis"/>
    <property type="evidence" value="ECO:0007669"/>
    <property type="project" value="TreeGrafter"/>
</dbReference>
<dbReference type="InterPro" id="IPR008942">
    <property type="entry name" value="ENTH_VHS"/>
</dbReference>
<organism evidence="3 4">
    <name type="scientific">Rickenella mellea</name>
    <dbReference type="NCBI Taxonomy" id="50990"/>
    <lineage>
        <taxon>Eukaryota</taxon>
        <taxon>Fungi</taxon>
        <taxon>Dikarya</taxon>
        <taxon>Basidiomycota</taxon>
        <taxon>Agaricomycotina</taxon>
        <taxon>Agaricomycetes</taxon>
        <taxon>Hymenochaetales</taxon>
        <taxon>Rickenellaceae</taxon>
        <taxon>Rickenella</taxon>
    </lineage>
</organism>
<dbReference type="SMART" id="SM00273">
    <property type="entry name" value="ENTH"/>
    <property type="match status" value="1"/>
</dbReference>
<dbReference type="GO" id="GO:0005768">
    <property type="term" value="C:endosome"/>
    <property type="evidence" value="ECO:0007669"/>
    <property type="project" value="TreeGrafter"/>
</dbReference>
<gene>
    <name evidence="3" type="ORF">BD410DRAFT_119335</name>
</gene>
<reference evidence="3 4" key="1">
    <citation type="submission" date="2018-06" db="EMBL/GenBank/DDBJ databases">
        <title>A transcriptomic atlas of mushroom development highlights an independent origin of complex multicellularity.</title>
        <authorList>
            <consortium name="DOE Joint Genome Institute"/>
            <person name="Krizsan K."/>
            <person name="Almasi E."/>
            <person name="Merenyi Z."/>
            <person name="Sahu N."/>
            <person name="Viragh M."/>
            <person name="Koszo T."/>
            <person name="Mondo S."/>
            <person name="Kiss B."/>
            <person name="Balint B."/>
            <person name="Kues U."/>
            <person name="Barry K."/>
            <person name="Hegedus J.C."/>
            <person name="Henrissat B."/>
            <person name="Johnson J."/>
            <person name="Lipzen A."/>
            <person name="Ohm R."/>
            <person name="Nagy I."/>
            <person name="Pangilinan J."/>
            <person name="Yan J."/>
            <person name="Xiong Y."/>
            <person name="Grigoriev I.V."/>
            <person name="Hibbett D.S."/>
            <person name="Nagy L.G."/>
        </authorList>
    </citation>
    <scope>NUCLEOTIDE SEQUENCE [LARGE SCALE GENOMIC DNA]</scope>
    <source>
        <strain evidence="3 4">SZMC22713</strain>
    </source>
</reference>
<dbReference type="Proteomes" id="UP000294933">
    <property type="component" value="Unassembled WGS sequence"/>
</dbReference>
<dbReference type="Gene3D" id="1.25.40.90">
    <property type="match status" value="1"/>
</dbReference>
<name>A0A4Y7QBD4_9AGAM</name>
<dbReference type="PROSITE" id="PS50942">
    <property type="entry name" value="ENTH"/>
    <property type="match status" value="1"/>
</dbReference>
<sequence>MSIWHISAAQSKVREATSNDLPLPSGKQMNELAQMSYHQPDFVEIMEVLDMRLNEKGKNWKQLYKALVVLDYLLHWGSENVVAYFKDNIHVIKNLREFQHVDDRNDGGIIVRHKAKDVTNLLEDEELLRNVRMNHASMHDRPMSGDPTNGSDLERRSTTPAYSDSSHTSSKRPLHVPPNSEESSEASHISDPAHDISLSQGNLSAAKARFNKSTRPQSTLVSSTGYGPSNAPTRPSLSAVSGGERSFPLYPASVRSYLENSQST</sequence>
<dbReference type="EMBL" id="ML170167">
    <property type="protein sequence ID" value="TDL24382.1"/>
    <property type="molecule type" value="Genomic_DNA"/>
</dbReference>
<dbReference type="SUPFAM" id="SSF48464">
    <property type="entry name" value="ENTH/VHS domain"/>
    <property type="match status" value="1"/>
</dbReference>
<dbReference type="STRING" id="50990.A0A4Y7QBD4"/>
<accession>A0A4Y7QBD4</accession>
<dbReference type="GO" id="GO:0007015">
    <property type="term" value="P:actin filament organization"/>
    <property type="evidence" value="ECO:0007669"/>
    <property type="project" value="TreeGrafter"/>
</dbReference>
<dbReference type="InterPro" id="IPR013809">
    <property type="entry name" value="ENTH"/>
</dbReference>
<feature type="region of interest" description="Disordered" evidence="1">
    <location>
        <begin position="135"/>
        <end position="196"/>
    </location>
</feature>
<dbReference type="GO" id="GO:0005886">
    <property type="term" value="C:plasma membrane"/>
    <property type="evidence" value="ECO:0007669"/>
    <property type="project" value="TreeGrafter"/>
</dbReference>
<proteinExistence type="predicted"/>
<evidence type="ECO:0000313" key="4">
    <source>
        <dbReference type="Proteomes" id="UP000294933"/>
    </source>
</evidence>
<feature type="compositionally biased region" description="Polar residues" evidence="1">
    <location>
        <begin position="158"/>
        <end position="168"/>
    </location>
</feature>
<evidence type="ECO:0000256" key="1">
    <source>
        <dbReference type="SAM" id="MobiDB-lite"/>
    </source>
</evidence>
<dbReference type="PANTHER" id="PTHR12276:SF110">
    <property type="entry name" value="EPSIN-1-RELATED"/>
    <property type="match status" value="1"/>
</dbReference>
<dbReference type="VEuPathDB" id="FungiDB:BD410DRAFT_119335"/>
<keyword evidence="4" id="KW-1185">Reference proteome</keyword>
<feature type="domain" description="ENTH" evidence="2">
    <location>
        <begin position="1"/>
        <end position="132"/>
    </location>
</feature>
<dbReference type="OrthoDB" id="4033880at2759"/>
<feature type="region of interest" description="Disordered" evidence="1">
    <location>
        <begin position="210"/>
        <end position="264"/>
    </location>
</feature>